<evidence type="ECO:0000259" key="2">
    <source>
        <dbReference type="Pfam" id="PF02214"/>
    </source>
</evidence>
<dbReference type="Pfam" id="PF02214">
    <property type="entry name" value="BTB_2"/>
    <property type="match status" value="1"/>
</dbReference>
<dbReference type="EMBL" id="HBEJ01004783">
    <property type="protein sequence ID" value="CAD8364136.1"/>
    <property type="molecule type" value="Transcribed_RNA"/>
</dbReference>
<feature type="region of interest" description="Disordered" evidence="1">
    <location>
        <begin position="252"/>
        <end position="272"/>
    </location>
</feature>
<organism evidence="3">
    <name type="scientific">Minutocellus polymorphus</name>
    <dbReference type="NCBI Taxonomy" id="265543"/>
    <lineage>
        <taxon>Eukaryota</taxon>
        <taxon>Sar</taxon>
        <taxon>Stramenopiles</taxon>
        <taxon>Ochrophyta</taxon>
        <taxon>Bacillariophyta</taxon>
        <taxon>Mediophyceae</taxon>
        <taxon>Cymatosirophycidae</taxon>
        <taxon>Cymatosirales</taxon>
        <taxon>Cymatosiraceae</taxon>
        <taxon>Minutocellus</taxon>
    </lineage>
</organism>
<evidence type="ECO:0000256" key="1">
    <source>
        <dbReference type="SAM" id="MobiDB-lite"/>
    </source>
</evidence>
<dbReference type="InterPro" id="IPR011333">
    <property type="entry name" value="SKP1/BTB/POZ_sf"/>
</dbReference>
<dbReference type="AlphaFoldDB" id="A0A7S0AHM0"/>
<dbReference type="SUPFAM" id="SSF54695">
    <property type="entry name" value="POZ domain"/>
    <property type="match status" value="1"/>
</dbReference>
<dbReference type="GO" id="GO:0051260">
    <property type="term" value="P:protein homooligomerization"/>
    <property type="evidence" value="ECO:0007669"/>
    <property type="project" value="InterPro"/>
</dbReference>
<dbReference type="InterPro" id="IPR003131">
    <property type="entry name" value="T1-type_BTB"/>
</dbReference>
<proteinExistence type="predicted"/>
<dbReference type="InterPro" id="IPR045068">
    <property type="entry name" value="BACURD1-3"/>
</dbReference>
<accession>A0A7S0AHM0</accession>
<dbReference type="PANTHER" id="PTHR11145:SF8">
    <property type="entry name" value="RE57120P"/>
    <property type="match status" value="1"/>
</dbReference>
<dbReference type="PANTHER" id="PTHR11145">
    <property type="entry name" value="BTB/POZ DOMAIN-CONTAINING ADAPTER FOR CUL3-MEDIATED RHOA DEGRADATION PROTEIN FAMILY MEMBER"/>
    <property type="match status" value="1"/>
</dbReference>
<gene>
    <name evidence="3" type="ORF">MPOL1434_LOCUS2799</name>
</gene>
<reference evidence="3" key="1">
    <citation type="submission" date="2021-01" db="EMBL/GenBank/DDBJ databases">
        <authorList>
            <person name="Corre E."/>
            <person name="Pelletier E."/>
            <person name="Niang G."/>
            <person name="Scheremetjew M."/>
            <person name="Finn R."/>
            <person name="Kale V."/>
            <person name="Holt S."/>
            <person name="Cochrane G."/>
            <person name="Meng A."/>
            <person name="Brown T."/>
            <person name="Cohen L."/>
        </authorList>
    </citation>
    <scope>NUCLEOTIDE SEQUENCE</scope>
    <source>
        <strain evidence="3">CCMP3303</strain>
    </source>
</reference>
<dbReference type="CDD" id="cd18316">
    <property type="entry name" value="BTB_POZ_KCTD-like"/>
    <property type="match status" value="1"/>
</dbReference>
<name>A0A7S0AHM0_9STRA</name>
<protein>
    <recommendedName>
        <fullName evidence="2">Potassium channel tetramerisation-type BTB domain-containing protein</fullName>
    </recommendedName>
</protein>
<dbReference type="Gene3D" id="3.30.710.10">
    <property type="entry name" value="Potassium Channel Kv1.1, Chain A"/>
    <property type="match status" value="1"/>
</dbReference>
<sequence>MLLSRYSGRLRCVLTKQQITRGRQARRNIADEPSSAPTQITETALDAPSSTAIARHGTGDAVVVLDVGGKEFKTLRSTVDSNSVLSSLVVRAEANAELTQGGKAIFIDRDPKHFGIILQHLRNKVDGLSYGRVDRYLPANSKKMAIATVQLPAEKEALRDIFMESQYYDIKELQQSACGQSLLTMLMQNFGLAKGANPFDEASKFLLRLKRGLIAGVGLMGVSNAQNILDILPEKVKSSTLLAPEMKLLEELSRSDGGKAQKANKENDSKGK</sequence>
<evidence type="ECO:0000313" key="3">
    <source>
        <dbReference type="EMBL" id="CAD8364136.1"/>
    </source>
</evidence>
<feature type="domain" description="Potassium channel tetramerisation-type BTB" evidence="2">
    <location>
        <begin position="63"/>
        <end position="125"/>
    </location>
</feature>